<evidence type="ECO:0000313" key="1">
    <source>
        <dbReference type="EMBL" id="CAJ27318.1"/>
    </source>
</evidence>
<organism evidence="1">
    <name type="scientific">Cronobacter sakazakii</name>
    <name type="common">Enterobacter sakazakii</name>
    <dbReference type="NCBI Taxonomy" id="28141"/>
    <lineage>
        <taxon>Bacteria</taxon>
        <taxon>Pseudomonadati</taxon>
        <taxon>Pseudomonadota</taxon>
        <taxon>Gammaproteobacteria</taxon>
        <taxon>Enterobacterales</taxon>
        <taxon>Enterobacteriaceae</taxon>
        <taxon>Cronobacter</taxon>
    </lineage>
</organism>
<protein>
    <submittedName>
        <fullName evidence="1">Uncharacterized protein y1548</fullName>
    </submittedName>
</protein>
<dbReference type="Gene3D" id="2.60.40.4150">
    <property type="entry name" value="Type VI secretion system, lipoprotein SciN"/>
    <property type="match status" value="1"/>
</dbReference>
<dbReference type="PANTHER" id="PTHR37625:SF4">
    <property type="entry name" value="OUTER MEMBRANE LIPOPROTEIN"/>
    <property type="match status" value="1"/>
</dbReference>
<dbReference type="PANTHER" id="PTHR37625">
    <property type="entry name" value="OUTER MEMBRANE LIPOPROTEIN-RELATED"/>
    <property type="match status" value="1"/>
</dbReference>
<sequence>MMTGWSITLRAARTRNYTVSCAQVSFLIVLSMMTACQSAPPPEKKNTVELTLIAGLNMNPNRRGVASPLKVTVYALNDDEAFLDAGFLTITESPDPELKKEMQQLWEGILRPGEKKQVTVVTDDTAHALGIVAAYRDIQKAQWSATSPLPEKPSVSWYQALWPWHTEAPVQSVEITFDKLNITIKGLNRENE</sequence>
<dbReference type="InterPro" id="IPR017734">
    <property type="entry name" value="T6SS_SciN"/>
</dbReference>
<dbReference type="InterPro" id="IPR038706">
    <property type="entry name" value="Type_VI_SciN-like_sf"/>
</dbReference>
<reference evidence="1" key="1">
    <citation type="journal article" date="2006" name="Syst. Appl. Microbiol.">
        <title>Molecular characterization of the alpha-glucosidase activity in Enterobacter sakazakii reveals the presence of a putative gene cluster for palatinose metabolism.</title>
        <authorList>
            <person name="Lehner A."/>
            <person name="Riedel K."/>
            <person name="Rattei T."/>
            <person name="Ruepp A."/>
            <person name="Frishman D."/>
            <person name="Breeuwer P."/>
            <person name="Diep B."/>
            <person name="Eberl L."/>
            <person name="Stephan R."/>
        </authorList>
    </citation>
    <scope>NUCLEOTIDE SEQUENCE</scope>
    <source>
        <strain evidence="1">858</strain>
    </source>
</reference>
<gene>
    <name evidence="1" type="primary">y1548</name>
</gene>
<accession>Q3ZV16</accession>
<dbReference type="RefSeq" id="WP_228459333.1">
    <property type="nucleotide sequence ID" value="NZ_CP028974.1"/>
</dbReference>
<name>Q3ZV16_CROSK</name>
<dbReference type="AlphaFoldDB" id="Q3ZV16"/>
<dbReference type="EMBL" id="AM075208">
    <property type="protein sequence ID" value="CAJ27318.1"/>
    <property type="molecule type" value="Genomic_DNA"/>
</dbReference>
<dbReference type="NCBIfam" id="TIGR03352">
    <property type="entry name" value="VI_chp_3"/>
    <property type="match status" value="1"/>
</dbReference>
<dbReference type="Pfam" id="PF12790">
    <property type="entry name" value="T6SS-SciN"/>
    <property type="match status" value="1"/>
</dbReference>
<proteinExistence type="predicted"/>